<sequence length="92" mass="10490">MIESDIPSIMSGIIRNSGQNHHPSQEYSKARNNSEILKTEKGLGLGVCCAFREESQTKNSGSCWLKQERSWCRNKLKGTVKLEFLHWKQGTH</sequence>
<protein>
    <submittedName>
        <fullName evidence="1">Uncharacterized protein</fullName>
    </submittedName>
</protein>
<name>A0A3L8SCC5_CHLGU</name>
<dbReference type="Proteomes" id="UP000276834">
    <property type="component" value="Unassembled WGS sequence"/>
</dbReference>
<dbReference type="EMBL" id="QUSF01000030">
    <property type="protein sequence ID" value="RLV99881.1"/>
    <property type="molecule type" value="Genomic_DNA"/>
</dbReference>
<proteinExistence type="predicted"/>
<dbReference type="AlphaFoldDB" id="A0A3L8SCC5"/>
<evidence type="ECO:0000313" key="2">
    <source>
        <dbReference type="Proteomes" id="UP000276834"/>
    </source>
</evidence>
<gene>
    <name evidence="1" type="ORF">DV515_00009382</name>
</gene>
<reference evidence="1 2" key="1">
    <citation type="journal article" date="2018" name="Proc. R. Soc. B">
        <title>A non-coding region near Follistatin controls head colour polymorphism in the Gouldian finch.</title>
        <authorList>
            <person name="Toomey M.B."/>
            <person name="Marques C.I."/>
            <person name="Andrade P."/>
            <person name="Araujo P.M."/>
            <person name="Sabatino S."/>
            <person name="Gazda M.A."/>
            <person name="Afonso S."/>
            <person name="Lopes R.J."/>
            <person name="Corbo J.C."/>
            <person name="Carneiro M."/>
        </authorList>
    </citation>
    <scope>NUCLEOTIDE SEQUENCE [LARGE SCALE GENOMIC DNA]</scope>
    <source>
        <strain evidence="1">Red01</strain>
        <tissue evidence="1">Muscle</tissue>
    </source>
</reference>
<evidence type="ECO:0000313" key="1">
    <source>
        <dbReference type="EMBL" id="RLV99881.1"/>
    </source>
</evidence>
<organism evidence="1 2">
    <name type="scientific">Chloebia gouldiae</name>
    <name type="common">Gouldian finch</name>
    <name type="synonym">Erythrura gouldiae</name>
    <dbReference type="NCBI Taxonomy" id="44316"/>
    <lineage>
        <taxon>Eukaryota</taxon>
        <taxon>Metazoa</taxon>
        <taxon>Chordata</taxon>
        <taxon>Craniata</taxon>
        <taxon>Vertebrata</taxon>
        <taxon>Euteleostomi</taxon>
        <taxon>Archelosauria</taxon>
        <taxon>Archosauria</taxon>
        <taxon>Dinosauria</taxon>
        <taxon>Saurischia</taxon>
        <taxon>Theropoda</taxon>
        <taxon>Coelurosauria</taxon>
        <taxon>Aves</taxon>
        <taxon>Neognathae</taxon>
        <taxon>Neoaves</taxon>
        <taxon>Telluraves</taxon>
        <taxon>Australaves</taxon>
        <taxon>Passeriformes</taxon>
        <taxon>Passeroidea</taxon>
        <taxon>Passeridae</taxon>
        <taxon>Chloebia</taxon>
    </lineage>
</organism>
<accession>A0A3L8SCC5</accession>
<keyword evidence="2" id="KW-1185">Reference proteome</keyword>
<comment type="caution">
    <text evidence="1">The sequence shown here is derived from an EMBL/GenBank/DDBJ whole genome shotgun (WGS) entry which is preliminary data.</text>
</comment>